<accession>A0A1G4IKC6</accession>
<dbReference type="EMBL" id="CZPT02001910">
    <property type="protein sequence ID" value="SCU72785.1"/>
    <property type="molecule type" value="Genomic_DNA"/>
</dbReference>
<keyword evidence="3" id="KW-1185">Reference proteome</keyword>
<dbReference type="AlphaFoldDB" id="A0A1G4IKC6"/>
<dbReference type="RefSeq" id="XP_067083245.1">
    <property type="nucleotide sequence ID" value="XM_067227144.1"/>
</dbReference>
<dbReference type="Proteomes" id="UP000195570">
    <property type="component" value="Unassembled WGS sequence"/>
</dbReference>
<evidence type="ECO:0000313" key="3">
    <source>
        <dbReference type="Proteomes" id="UP000195570"/>
    </source>
</evidence>
<feature type="compositionally biased region" description="Basic and acidic residues" evidence="1">
    <location>
        <begin position="441"/>
        <end position="458"/>
    </location>
</feature>
<evidence type="ECO:0000256" key="1">
    <source>
        <dbReference type="SAM" id="MobiDB-lite"/>
    </source>
</evidence>
<comment type="caution">
    <text evidence="2">The sequence shown here is derived from an EMBL/GenBank/DDBJ whole genome shotgun (WGS) entry which is preliminary data.</text>
</comment>
<protein>
    <submittedName>
        <fullName evidence="2">Uncharacterized protein</fullName>
    </submittedName>
</protein>
<feature type="region of interest" description="Disordered" evidence="1">
    <location>
        <begin position="434"/>
        <end position="471"/>
    </location>
</feature>
<reference evidence="2" key="1">
    <citation type="submission" date="2016-09" db="EMBL/GenBank/DDBJ databases">
        <authorList>
            <person name="Hebert L."/>
            <person name="Moumen B."/>
        </authorList>
    </citation>
    <scope>NUCLEOTIDE SEQUENCE [LARGE SCALE GENOMIC DNA]</scope>
    <source>
        <strain evidence="2">OVI</strain>
    </source>
</reference>
<name>A0A1G4IKC6_TRYEQ</name>
<dbReference type="GeneID" id="92378309"/>
<dbReference type="VEuPathDB" id="TriTrypDB:TEOVI_000436900"/>
<organism evidence="2 3">
    <name type="scientific">Trypanosoma equiperdum</name>
    <dbReference type="NCBI Taxonomy" id="5694"/>
    <lineage>
        <taxon>Eukaryota</taxon>
        <taxon>Discoba</taxon>
        <taxon>Euglenozoa</taxon>
        <taxon>Kinetoplastea</taxon>
        <taxon>Metakinetoplastina</taxon>
        <taxon>Trypanosomatida</taxon>
        <taxon>Trypanosomatidae</taxon>
        <taxon>Trypanosoma</taxon>
    </lineage>
</organism>
<evidence type="ECO:0000313" key="2">
    <source>
        <dbReference type="EMBL" id="SCU72785.1"/>
    </source>
</evidence>
<sequence>MEGSMSGKGFVSTRLLQAVPAGGAVPAPRSIPSFKPVPFKREKFLSIKTRTAETFFGTRDRLFRRSTAIVEQMSDMRRKENLSSSVSGSGGNVLNGCEGIYIGAPLTPQMTDEINAWNRNLQGLEGMQGFVLTDELVYEAVSRNIRMGAFPHALNWLEKAAREKRLPVPTLVLKDLRMFFDFVLSVLPASNATFSTAVDMLLEETASTTLPEVSTDGSRGGENEDEVTCGEVCENSPIRLASTSPFALHIFRELFAPVWGCLLRLGLLPTVASAQKEWDRLQGNKVSDGVLSGLIERIDFDGCAPSNRESSGTNVGKVPAARQAYMELLLSLAQCAAEAKEVYVLLHLQSTFCALFAEPRDEGRSHPSVSSDDSRLQRWRLRRNVWCNSDDGREYFHRFANDFLSSVYYGRQLYQSEVSLNNCVRHLSSTVPGVQGTEELGDMRNDGRDVGGADDEQRQPNNPDADEDGKSRLFTVEEAVENVLWEVMSHEASLFPDALTYAGLLLRRTVTDTTLPTSATNPRFSRAELEWMQLHSDMCRRSHGGEDVTAELLNLIRPGSTVTRGLALNATCLEDKQCLLGLVVETVITIAGVSRLAGPQRGDLIIKATTQLLLCMREVECQGGQRLMLPQYSVGCVMVSLVPLLRTTLESAFKSLKQTECCEGHIKLSFSRGDVLRIVRGLMPSILEQRVVFGNVYSGVITVLTLAEMWDEVMQVLKHLDQPHVSDGEDGDHQGISSLLVDQRVWAWLFRRARDAGQVEICLFLRSRREKLFY</sequence>
<proteinExistence type="predicted"/>
<gene>
    <name evidence="2" type="ORF">TEOVI_000436900</name>
</gene>